<evidence type="ECO:0000313" key="10">
    <source>
        <dbReference type="Proteomes" id="UP000823388"/>
    </source>
</evidence>
<accession>A0A8T0QUQ2</accession>
<keyword evidence="4" id="KW-0812">Transmembrane</keyword>
<evidence type="ECO:0000256" key="2">
    <source>
        <dbReference type="ARBA" id="ARBA00022676"/>
    </source>
</evidence>
<sequence length="84" mass="9909">MGDLTRVSFVRRSKWSEWFLDTWWNQTSFIQFGSTKSGDNAALKHLIDHLSAEEMQAHVRIAKMQCLFNSYSWVLTWKSGWPIN</sequence>
<dbReference type="PANTHER" id="PTHR31306">
    <property type="entry name" value="ALPHA-1,6-MANNOSYLTRANSFERASE MNN11-RELATED"/>
    <property type="match status" value="1"/>
</dbReference>
<dbReference type="GO" id="GO:0006487">
    <property type="term" value="P:protein N-linked glycosylation"/>
    <property type="evidence" value="ECO:0007669"/>
    <property type="project" value="TreeGrafter"/>
</dbReference>
<keyword evidence="7" id="KW-0333">Golgi apparatus</keyword>
<proteinExistence type="predicted"/>
<reference evidence="9" key="1">
    <citation type="submission" date="2020-05" db="EMBL/GenBank/DDBJ databases">
        <title>WGS assembly of Panicum virgatum.</title>
        <authorList>
            <person name="Lovell J.T."/>
            <person name="Jenkins J."/>
            <person name="Shu S."/>
            <person name="Juenger T.E."/>
            <person name="Schmutz J."/>
        </authorList>
    </citation>
    <scope>NUCLEOTIDE SEQUENCE</scope>
    <source>
        <strain evidence="9">AP13</strain>
    </source>
</reference>
<keyword evidence="10" id="KW-1185">Reference proteome</keyword>
<keyword evidence="6" id="KW-1133">Transmembrane helix</keyword>
<dbReference type="GO" id="GO:0000139">
    <property type="term" value="C:Golgi membrane"/>
    <property type="evidence" value="ECO:0007669"/>
    <property type="project" value="UniProtKB-SubCell"/>
</dbReference>
<keyword evidence="3" id="KW-0808">Transferase</keyword>
<dbReference type="EMBL" id="CM029048">
    <property type="protein sequence ID" value="KAG2576834.1"/>
    <property type="molecule type" value="Genomic_DNA"/>
</dbReference>
<evidence type="ECO:0000256" key="4">
    <source>
        <dbReference type="ARBA" id="ARBA00022692"/>
    </source>
</evidence>
<keyword evidence="8" id="KW-0472">Membrane</keyword>
<organism evidence="9 10">
    <name type="scientific">Panicum virgatum</name>
    <name type="common">Blackwell switchgrass</name>
    <dbReference type="NCBI Taxonomy" id="38727"/>
    <lineage>
        <taxon>Eukaryota</taxon>
        <taxon>Viridiplantae</taxon>
        <taxon>Streptophyta</taxon>
        <taxon>Embryophyta</taxon>
        <taxon>Tracheophyta</taxon>
        <taxon>Spermatophyta</taxon>
        <taxon>Magnoliopsida</taxon>
        <taxon>Liliopsida</taxon>
        <taxon>Poales</taxon>
        <taxon>Poaceae</taxon>
        <taxon>PACMAD clade</taxon>
        <taxon>Panicoideae</taxon>
        <taxon>Panicodae</taxon>
        <taxon>Paniceae</taxon>
        <taxon>Panicinae</taxon>
        <taxon>Panicum</taxon>
        <taxon>Panicum sect. Hiantes</taxon>
    </lineage>
</organism>
<gene>
    <name evidence="9" type="ORF">PVAP13_6NG060050</name>
</gene>
<dbReference type="AlphaFoldDB" id="A0A8T0QUQ2"/>
<dbReference type="InterPro" id="IPR008630">
    <property type="entry name" value="Glyco_trans_34"/>
</dbReference>
<evidence type="ECO:0000256" key="8">
    <source>
        <dbReference type="ARBA" id="ARBA00023136"/>
    </source>
</evidence>
<name>A0A8T0QUQ2_PANVG</name>
<evidence type="ECO:0000256" key="1">
    <source>
        <dbReference type="ARBA" id="ARBA00004323"/>
    </source>
</evidence>
<keyword evidence="2" id="KW-0328">Glycosyltransferase</keyword>
<dbReference type="Pfam" id="PF05637">
    <property type="entry name" value="Glyco_transf_34"/>
    <property type="match status" value="1"/>
</dbReference>
<comment type="caution">
    <text evidence="9">The sequence shown here is derived from an EMBL/GenBank/DDBJ whole genome shotgun (WGS) entry which is preliminary data.</text>
</comment>
<evidence type="ECO:0000313" key="9">
    <source>
        <dbReference type="EMBL" id="KAG2576834.1"/>
    </source>
</evidence>
<evidence type="ECO:0000256" key="6">
    <source>
        <dbReference type="ARBA" id="ARBA00022989"/>
    </source>
</evidence>
<dbReference type="GO" id="GO:0016757">
    <property type="term" value="F:glycosyltransferase activity"/>
    <property type="evidence" value="ECO:0007669"/>
    <property type="project" value="UniProtKB-KW"/>
</dbReference>
<comment type="subcellular location">
    <subcellularLocation>
        <location evidence="1">Golgi apparatus membrane</location>
        <topology evidence="1">Single-pass type II membrane protein</topology>
    </subcellularLocation>
</comment>
<evidence type="ECO:0000256" key="3">
    <source>
        <dbReference type="ARBA" id="ARBA00022679"/>
    </source>
</evidence>
<dbReference type="Proteomes" id="UP000823388">
    <property type="component" value="Chromosome 6N"/>
</dbReference>
<protein>
    <submittedName>
        <fullName evidence="9">Uncharacterized protein</fullName>
    </submittedName>
</protein>
<dbReference type="PANTHER" id="PTHR31306:SF4">
    <property type="entry name" value="ALPHA-1,2-GALACTOSYLTRANSFERASE"/>
    <property type="match status" value="1"/>
</dbReference>
<evidence type="ECO:0000256" key="7">
    <source>
        <dbReference type="ARBA" id="ARBA00023034"/>
    </source>
</evidence>
<evidence type="ECO:0000256" key="5">
    <source>
        <dbReference type="ARBA" id="ARBA00022968"/>
    </source>
</evidence>
<keyword evidence="5" id="KW-0735">Signal-anchor</keyword>